<comment type="caution">
    <text evidence="4">The sequence shown here is derived from an EMBL/GenBank/DDBJ whole genome shotgun (WGS) entry which is preliminary data.</text>
</comment>
<sequence>MTRPMDLSFYGAAGEVTGSCFLVRTEKTQFLVDCGMFQGGHEADLKNRQFPAFDITAIDFVILTHAHIDHSGMLPQLVSLGFNGPIYCTPATADLIAVMLRDSAHIQEKEAEWEEIRRQENHRASRMPPAEPLYTLQDVEDCLKLVTRQDYDTEASPHADVTFTFRDAGHILGSAIVELWLDDLGERKKIVFSGDLGQPDRPILRNPTPIANADILLIESTYGNRLHKQLDQTMDEFVHVLNDTLHHKHGNVVIPAFTVGRTQEIIYLLVDLTRQGRLPPGLNVYVDSPLALSATEITMRHANLFNEEAQKLVAWGEEHPNSMPNIRFVQDVTESMAINEITSGAIIISASGMCDAGRIKHHLRWNLSRPECSIVITGFQAQGTLGRRLVDGARLVKLFGRETPVRAGIYTIGGLSAHADQAALLAWLKHFKKAPQQTLVVHGESATAEIFANRVQDELGWNVRVPELHERIEI</sequence>
<gene>
    <name evidence="4" type="ORF">NMK_3554</name>
</gene>
<dbReference type="Pfam" id="PF07521">
    <property type="entry name" value="RMMBL"/>
    <property type="match status" value="1"/>
</dbReference>
<dbReference type="InterPro" id="IPR036866">
    <property type="entry name" value="RibonucZ/Hydroxyglut_hydro"/>
</dbReference>
<protein>
    <submittedName>
        <fullName evidence="4">Metallo-beta-lactamase family protein</fullName>
    </submittedName>
</protein>
<dbReference type="InterPro" id="IPR001279">
    <property type="entry name" value="Metallo-B-lactamas"/>
</dbReference>
<dbReference type="SMART" id="SM01027">
    <property type="entry name" value="Beta-Casp"/>
    <property type="match status" value="1"/>
</dbReference>
<dbReference type="Gene3D" id="3.40.50.10890">
    <property type="match status" value="1"/>
</dbReference>
<reference evidence="4 5" key="1">
    <citation type="journal article" date="2018" name="Environ. Microbiol.">
        <title>Isolation and genomic characterization of Novimethylophilus kurashikiensis gen. nov. sp. nov., a new lanthanide-dependent methylotrophic species of Methylophilaceae.</title>
        <authorList>
            <person name="Lv H."/>
            <person name="Sahin N."/>
            <person name="Tani A."/>
        </authorList>
    </citation>
    <scope>NUCLEOTIDE SEQUENCE [LARGE SCALE GENOMIC DNA]</scope>
    <source>
        <strain evidence="4 5">La2-4</strain>
    </source>
</reference>
<feature type="domain" description="Beta-Casp" evidence="3">
    <location>
        <begin position="262"/>
        <end position="389"/>
    </location>
</feature>
<dbReference type="EMBL" id="BDOQ01000023">
    <property type="protein sequence ID" value="GBG15936.1"/>
    <property type="molecule type" value="Genomic_DNA"/>
</dbReference>
<dbReference type="CDD" id="cd16295">
    <property type="entry name" value="TTHA0252-CPSF-like_MBL-fold"/>
    <property type="match status" value="1"/>
</dbReference>
<dbReference type="InterPro" id="IPR022712">
    <property type="entry name" value="Beta_Casp"/>
</dbReference>
<keyword evidence="5" id="KW-1185">Reference proteome</keyword>
<dbReference type="InterPro" id="IPR011108">
    <property type="entry name" value="RMMBL"/>
</dbReference>
<evidence type="ECO:0000259" key="2">
    <source>
        <dbReference type="SMART" id="SM00849"/>
    </source>
</evidence>
<dbReference type="SUPFAM" id="SSF56281">
    <property type="entry name" value="Metallo-hydrolase/oxidoreductase"/>
    <property type="match status" value="1"/>
</dbReference>
<dbReference type="Pfam" id="PF10996">
    <property type="entry name" value="Beta-Casp"/>
    <property type="match status" value="1"/>
</dbReference>
<accession>A0A2R5FCL5</accession>
<dbReference type="GO" id="GO:0004521">
    <property type="term" value="F:RNA endonuclease activity"/>
    <property type="evidence" value="ECO:0007669"/>
    <property type="project" value="TreeGrafter"/>
</dbReference>
<dbReference type="Pfam" id="PF00753">
    <property type="entry name" value="Lactamase_B"/>
    <property type="match status" value="1"/>
</dbReference>
<dbReference type="SMART" id="SM00849">
    <property type="entry name" value="Lactamase_B"/>
    <property type="match status" value="1"/>
</dbReference>
<evidence type="ECO:0000256" key="1">
    <source>
        <dbReference type="ARBA" id="ARBA00022801"/>
    </source>
</evidence>
<dbReference type="PANTHER" id="PTHR11203">
    <property type="entry name" value="CLEAVAGE AND POLYADENYLATION SPECIFICITY FACTOR FAMILY MEMBER"/>
    <property type="match status" value="1"/>
</dbReference>
<feature type="domain" description="Metallo-beta-lactamase" evidence="2">
    <location>
        <begin position="17"/>
        <end position="241"/>
    </location>
</feature>
<evidence type="ECO:0000313" key="4">
    <source>
        <dbReference type="EMBL" id="GBG15936.1"/>
    </source>
</evidence>
<dbReference type="Gene3D" id="3.60.15.10">
    <property type="entry name" value="Ribonuclease Z/Hydroxyacylglutathione hydrolase-like"/>
    <property type="match status" value="1"/>
</dbReference>
<dbReference type="Proteomes" id="UP000245081">
    <property type="component" value="Unassembled WGS sequence"/>
</dbReference>
<evidence type="ECO:0000259" key="3">
    <source>
        <dbReference type="SMART" id="SM01027"/>
    </source>
</evidence>
<keyword evidence="1" id="KW-0378">Hydrolase</keyword>
<evidence type="ECO:0000313" key="5">
    <source>
        <dbReference type="Proteomes" id="UP000245081"/>
    </source>
</evidence>
<dbReference type="GO" id="GO:0016787">
    <property type="term" value="F:hydrolase activity"/>
    <property type="evidence" value="ECO:0007669"/>
    <property type="project" value="UniProtKB-KW"/>
</dbReference>
<dbReference type="InterPro" id="IPR050698">
    <property type="entry name" value="MBL"/>
</dbReference>
<name>A0A2R5FCL5_9PROT</name>
<organism evidence="4 5">
    <name type="scientific">Novimethylophilus kurashikiensis</name>
    <dbReference type="NCBI Taxonomy" id="1825523"/>
    <lineage>
        <taxon>Bacteria</taxon>
        <taxon>Pseudomonadati</taxon>
        <taxon>Pseudomonadota</taxon>
        <taxon>Betaproteobacteria</taxon>
        <taxon>Nitrosomonadales</taxon>
        <taxon>Methylophilaceae</taxon>
        <taxon>Novimethylophilus</taxon>
    </lineage>
</organism>
<dbReference type="AlphaFoldDB" id="A0A2R5FCL5"/>
<dbReference type="PANTHER" id="PTHR11203:SF37">
    <property type="entry name" value="INTEGRATOR COMPLEX SUBUNIT 11"/>
    <property type="match status" value="1"/>
</dbReference>
<proteinExistence type="predicted"/>